<gene>
    <name evidence="2" type="ORF">H6H00_28685</name>
</gene>
<dbReference type="AlphaFoldDB" id="A0A7G7MGU3"/>
<protein>
    <submittedName>
        <fullName evidence="2">Thioredoxin domain-containing protein</fullName>
    </submittedName>
</protein>
<dbReference type="SUPFAM" id="SSF52833">
    <property type="entry name" value="Thioredoxin-like"/>
    <property type="match status" value="1"/>
</dbReference>
<dbReference type="PANTHER" id="PTHR33875:SF2">
    <property type="entry name" value="ACR183CP"/>
    <property type="match status" value="1"/>
</dbReference>
<dbReference type="InterPro" id="IPR013766">
    <property type="entry name" value="Thioredoxin_domain"/>
</dbReference>
<dbReference type="PANTHER" id="PTHR33875">
    <property type="entry name" value="OS09G0542200 PROTEIN"/>
    <property type="match status" value="1"/>
</dbReference>
<dbReference type="RefSeq" id="WP_185718755.1">
    <property type="nucleotide sequence ID" value="NZ_BAAAWI010000001.1"/>
</dbReference>
<sequence>MTKNLRATLTVVLVVLAVLVGALLLTRNDTAVPDFAGGQPAAQLVPDEVLVRADSHLLSTPSESRATFVEFLDFECESCRAAFPAVEQLRAEYGDRVTFVARYFPIPSHANAENSAVAVEAAARQGRFEDMYRTMFETQTQWGEQQESQAALFRQFAVDLGLDLVAYDQAVSDPATLERVLRDRADGEVAGVQGTPTFFLDGARLEPESLDDLRSQLDLALAR</sequence>
<proteinExistence type="predicted"/>
<dbReference type="Pfam" id="PF13462">
    <property type="entry name" value="Thioredoxin_4"/>
    <property type="match status" value="1"/>
</dbReference>
<evidence type="ECO:0000313" key="2">
    <source>
        <dbReference type="EMBL" id="QNG52004.1"/>
    </source>
</evidence>
<dbReference type="InterPro" id="IPR012336">
    <property type="entry name" value="Thioredoxin-like_fold"/>
</dbReference>
<evidence type="ECO:0000313" key="3">
    <source>
        <dbReference type="Proteomes" id="UP000515728"/>
    </source>
</evidence>
<dbReference type="EMBL" id="CP060131">
    <property type="protein sequence ID" value="QNG52004.1"/>
    <property type="molecule type" value="Genomic_DNA"/>
</dbReference>
<dbReference type="InterPro" id="IPR036249">
    <property type="entry name" value="Thioredoxin-like_sf"/>
</dbReference>
<feature type="domain" description="Thioredoxin" evidence="1">
    <location>
        <begin position="39"/>
        <end position="222"/>
    </location>
</feature>
<keyword evidence="3" id="KW-1185">Reference proteome</keyword>
<dbReference type="Gene3D" id="3.40.30.10">
    <property type="entry name" value="Glutaredoxin"/>
    <property type="match status" value="1"/>
</dbReference>
<accession>A0A7G7MGU3</accession>
<dbReference type="KEGG" id="ppel:H6H00_28685"/>
<dbReference type="Proteomes" id="UP000515728">
    <property type="component" value="Chromosome"/>
</dbReference>
<organism evidence="2 3">
    <name type="scientific">Pseudonocardia petroleophila</name>
    <dbReference type="NCBI Taxonomy" id="37331"/>
    <lineage>
        <taxon>Bacteria</taxon>
        <taxon>Bacillati</taxon>
        <taxon>Actinomycetota</taxon>
        <taxon>Actinomycetes</taxon>
        <taxon>Pseudonocardiales</taxon>
        <taxon>Pseudonocardiaceae</taxon>
        <taxon>Pseudonocardia</taxon>
    </lineage>
</organism>
<dbReference type="PROSITE" id="PS51352">
    <property type="entry name" value="THIOREDOXIN_2"/>
    <property type="match status" value="1"/>
</dbReference>
<reference evidence="2 3" key="1">
    <citation type="submission" date="2020-08" db="EMBL/GenBank/DDBJ databases">
        <authorList>
            <person name="Mo P."/>
        </authorList>
    </citation>
    <scope>NUCLEOTIDE SEQUENCE [LARGE SCALE GENOMIC DNA]</scope>
    <source>
        <strain evidence="2 3">CGMCC 4.1532</strain>
    </source>
</reference>
<evidence type="ECO:0000259" key="1">
    <source>
        <dbReference type="PROSITE" id="PS51352"/>
    </source>
</evidence>
<name>A0A7G7MGU3_9PSEU</name>